<name>A0A518V229_BRELA</name>
<evidence type="ECO:0000313" key="2">
    <source>
        <dbReference type="Proteomes" id="UP000319432"/>
    </source>
</evidence>
<reference evidence="1 2" key="1">
    <citation type="submission" date="2018-11" db="EMBL/GenBank/DDBJ databases">
        <title>Phylogenetic determinants of toxin gene distribution in genomes of Brevibacillus laterosporus.</title>
        <authorList>
            <person name="Glare T.R."/>
            <person name="Durrant A."/>
            <person name="Berry C."/>
            <person name="Palma L."/>
            <person name="Ormskirk M."/>
            <person name="Cox M.O."/>
        </authorList>
    </citation>
    <scope>NUCLEOTIDE SEQUENCE [LARGE SCALE GENOMIC DNA]</scope>
    <source>
        <strain evidence="1 2">1821L</strain>
        <plasmid evidence="1 2">p1821L02</plasmid>
    </source>
</reference>
<keyword evidence="2" id="KW-1185">Reference proteome</keyword>
<organism evidence="1 2">
    <name type="scientific">Brevibacillus laterosporus</name>
    <name type="common">Bacillus laterosporus</name>
    <dbReference type="NCBI Taxonomy" id="1465"/>
    <lineage>
        <taxon>Bacteria</taxon>
        <taxon>Bacillati</taxon>
        <taxon>Bacillota</taxon>
        <taxon>Bacilli</taxon>
        <taxon>Bacillales</taxon>
        <taxon>Paenibacillaceae</taxon>
        <taxon>Brevibacillus</taxon>
    </lineage>
</organism>
<dbReference type="EMBL" id="CP033462">
    <property type="protein sequence ID" value="QDX91050.1"/>
    <property type="molecule type" value="Genomic_DNA"/>
</dbReference>
<keyword evidence="1" id="KW-0614">Plasmid</keyword>
<dbReference type="Proteomes" id="UP000319432">
    <property type="component" value="Plasmid p1821L02"/>
</dbReference>
<evidence type="ECO:0000313" key="1">
    <source>
        <dbReference type="EMBL" id="QDX91050.1"/>
    </source>
</evidence>
<dbReference type="OrthoDB" id="9935707at2"/>
<accession>A0A518V229</accession>
<dbReference type="Pfam" id="PF14166">
    <property type="entry name" value="YueH"/>
    <property type="match status" value="1"/>
</dbReference>
<geneLocation type="plasmid" evidence="1 2">
    <name>p1821L02</name>
</geneLocation>
<proteinExistence type="predicted"/>
<gene>
    <name evidence="1" type="ORF">EEL30_00795</name>
</gene>
<sequence length="88" mass="10388">MKSYQAKNFKFLDTQKFGNPAVYFAENIMKSSCLVAIPAWNWSYLIDYEIDFKVSLGQMSESLKGYMFDYEAEEFSNILYQYALNEMK</sequence>
<protein>
    <submittedName>
        <fullName evidence="1">Uncharacterized protein</fullName>
    </submittedName>
</protein>
<dbReference type="AlphaFoldDB" id="A0A518V229"/>
<dbReference type="InterPro" id="IPR020260">
    <property type="entry name" value="Uncharacterised_YueH"/>
</dbReference>